<proteinExistence type="predicted"/>
<accession>A0A8T2M4L0</accession>
<name>A0A8T2M4L0_ASTMX</name>
<dbReference type="AlphaFoldDB" id="A0A8T2M4L0"/>
<comment type="caution">
    <text evidence="4">The sequence shown here is derived from an EMBL/GenBank/DDBJ whole genome shotgun (WGS) entry which is preliminary data.</text>
</comment>
<dbReference type="Proteomes" id="UP000752171">
    <property type="component" value="Unassembled WGS sequence"/>
</dbReference>
<keyword evidence="3" id="KW-1133">Transmembrane helix</keyword>
<evidence type="ECO:0000256" key="1">
    <source>
        <dbReference type="SAM" id="Coils"/>
    </source>
</evidence>
<gene>
    <name evidence="4" type="ORF">AMEX_G8878</name>
</gene>
<feature type="transmembrane region" description="Helical" evidence="3">
    <location>
        <begin position="58"/>
        <end position="81"/>
    </location>
</feature>
<evidence type="ECO:0000256" key="3">
    <source>
        <dbReference type="SAM" id="Phobius"/>
    </source>
</evidence>
<keyword evidence="1" id="KW-0175">Coiled coil</keyword>
<reference evidence="4 5" key="1">
    <citation type="submission" date="2021-07" db="EMBL/GenBank/DDBJ databases">
        <authorList>
            <person name="Imarazene B."/>
            <person name="Zahm M."/>
            <person name="Klopp C."/>
            <person name="Cabau C."/>
            <person name="Beille S."/>
            <person name="Jouanno E."/>
            <person name="Castinel A."/>
            <person name="Lluch J."/>
            <person name="Gil L."/>
            <person name="Kuchtly C."/>
            <person name="Lopez Roques C."/>
            <person name="Donnadieu C."/>
            <person name="Parrinello H."/>
            <person name="Journot L."/>
            <person name="Du K."/>
            <person name="Schartl M."/>
            <person name="Retaux S."/>
            <person name="Guiguen Y."/>
        </authorList>
    </citation>
    <scope>NUCLEOTIDE SEQUENCE [LARGE SCALE GENOMIC DNA]</scope>
    <source>
        <strain evidence="4">Pach_M1</strain>
        <tissue evidence="4">Testis</tissue>
    </source>
</reference>
<protein>
    <submittedName>
        <fullName evidence="4">UPF0329 protein</fullName>
    </submittedName>
</protein>
<feature type="compositionally biased region" description="Basic and acidic residues" evidence="2">
    <location>
        <begin position="228"/>
        <end position="274"/>
    </location>
</feature>
<evidence type="ECO:0000256" key="2">
    <source>
        <dbReference type="SAM" id="MobiDB-lite"/>
    </source>
</evidence>
<evidence type="ECO:0000313" key="5">
    <source>
        <dbReference type="Proteomes" id="UP000752171"/>
    </source>
</evidence>
<keyword evidence="3" id="KW-0812">Transmembrane</keyword>
<organism evidence="4 5">
    <name type="scientific">Astyanax mexicanus</name>
    <name type="common">Blind cave fish</name>
    <name type="synonym">Astyanax fasciatus mexicanus</name>
    <dbReference type="NCBI Taxonomy" id="7994"/>
    <lineage>
        <taxon>Eukaryota</taxon>
        <taxon>Metazoa</taxon>
        <taxon>Chordata</taxon>
        <taxon>Craniata</taxon>
        <taxon>Vertebrata</taxon>
        <taxon>Euteleostomi</taxon>
        <taxon>Actinopterygii</taxon>
        <taxon>Neopterygii</taxon>
        <taxon>Teleostei</taxon>
        <taxon>Ostariophysi</taxon>
        <taxon>Characiformes</taxon>
        <taxon>Characoidei</taxon>
        <taxon>Acestrorhamphidae</taxon>
        <taxon>Acestrorhamphinae</taxon>
        <taxon>Astyanax</taxon>
    </lineage>
</organism>
<sequence length="274" mass="30612">MIFLNTGRKRNEEGKAEIVTGFFCTARAQRALRGCIKDLRIEELLPRAVPPSVNTTLIIMRCQVLLMALLVVCSLGLAGYIHNKRKEELKLAKHASFQNVKNRVTKDVLKEYQNQAVETSNLLDSTKKQLNDLKAELTAAQVAADTKKAAADTCTGDLKRITDEIAAIDTQKANTEGEFQKKKAGLQEQIANLKKASEERSKMCDYLKADSADGWKLCGIPNPPNVNPEEKKEEAKVEKKEETKEEKKEEAKVEKKEEAKEEKADEKKEPAKAA</sequence>
<keyword evidence="3" id="KW-0472">Membrane</keyword>
<feature type="coiled-coil region" evidence="1">
    <location>
        <begin position="109"/>
        <end position="196"/>
    </location>
</feature>
<dbReference type="EMBL" id="JAICCE010000006">
    <property type="protein sequence ID" value="KAG9276556.1"/>
    <property type="molecule type" value="Genomic_DNA"/>
</dbReference>
<evidence type="ECO:0000313" key="4">
    <source>
        <dbReference type="EMBL" id="KAG9276556.1"/>
    </source>
</evidence>
<feature type="region of interest" description="Disordered" evidence="2">
    <location>
        <begin position="217"/>
        <end position="274"/>
    </location>
</feature>